<dbReference type="EMBL" id="CM055092">
    <property type="protein sequence ID" value="KAJ7568352.1"/>
    <property type="molecule type" value="Genomic_DNA"/>
</dbReference>
<gene>
    <name evidence="1" type="ORF">O6H91_01G028800</name>
</gene>
<evidence type="ECO:0000313" key="1">
    <source>
        <dbReference type="EMBL" id="KAJ7568352.1"/>
    </source>
</evidence>
<keyword evidence="2" id="KW-1185">Reference proteome</keyword>
<sequence length="240" mass="26214">MGSNKAIYSDGTALPTISQVQTYGQESSCCHQLRDSMESAASFQGQASVSFECNICLEVANDPVVTLCGHLFCWPCLYKWLQRSACKDCPVCKAAVEEEKVIPLYGRGNLQPVDPRTKSFPDIPKRPLGLRSNIVRSEQRYFSPGFFGYGAGAPTTVRLRGITLSTGLGFLPSLLSLQFNEFLDSAGGGYAGTSGAHGRFSHPYTPPPSLSTFVDRRQEAALMSKLVFLTVFVILCLFFL</sequence>
<reference evidence="2" key="1">
    <citation type="journal article" date="2024" name="Proc. Natl. Acad. Sci. U.S.A.">
        <title>Extraordinary preservation of gene collinearity over three hundred million years revealed in homosporous lycophytes.</title>
        <authorList>
            <person name="Li C."/>
            <person name="Wickell D."/>
            <person name="Kuo L.Y."/>
            <person name="Chen X."/>
            <person name="Nie B."/>
            <person name="Liao X."/>
            <person name="Peng D."/>
            <person name="Ji J."/>
            <person name="Jenkins J."/>
            <person name="Williams M."/>
            <person name="Shu S."/>
            <person name="Plott C."/>
            <person name="Barry K."/>
            <person name="Rajasekar S."/>
            <person name="Grimwood J."/>
            <person name="Han X."/>
            <person name="Sun S."/>
            <person name="Hou Z."/>
            <person name="He W."/>
            <person name="Dai G."/>
            <person name="Sun C."/>
            <person name="Schmutz J."/>
            <person name="Leebens-Mack J.H."/>
            <person name="Li F.W."/>
            <person name="Wang L."/>
        </authorList>
    </citation>
    <scope>NUCLEOTIDE SEQUENCE [LARGE SCALE GENOMIC DNA]</scope>
    <source>
        <strain evidence="2">cv. PW_Plant_1</strain>
    </source>
</reference>
<evidence type="ECO:0000313" key="2">
    <source>
        <dbReference type="Proteomes" id="UP001162992"/>
    </source>
</evidence>
<accession>A0ACC2EPI4</accession>
<dbReference type="Proteomes" id="UP001162992">
    <property type="component" value="Chromosome 1"/>
</dbReference>
<protein>
    <submittedName>
        <fullName evidence="1">Uncharacterized protein</fullName>
    </submittedName>
</protein>
<comment type="caution">
    <text evidence="1">The sequence shown here is derived from an EMBL/GenBank/DDBJ whole genome shotgun (WGS) entry which is preliminary data.</text>
</comment>
<organism evidence="1 2">
    <name type="scientific">Diphasiastrum complanatum</name>
    <name type="common">Issler's clubmoss</name>
    <name type="synonym">Lycopodium complanatum</name>
    <dbReference type="NCBI Taxonomy" id="34168"/>
    <lineage>
        <taxon>Eukaryota</taxon>
        <taxon>Viridiplantae</taxon>
        <taxon>Streptophyta</taxon>
        <taxon>Embryophyta</taxon>
        <taxon>Tracheophyta</taxon>
        <taxon>Lycopodiopsida</taxon>
        <taxon>Lycopodiales</taxon>
        <taxon>Lycopodiaceae</taxon>
        <taxon>Lycopodioideae</taxon>
        <taxon>Diphasiastrum</taxon>
    </lineage>
</organism>
<proteinExistence type="predicted"/>
<name>A0ACC2EPI4_DIPCM</name>